<sequence length="71" mass="7773">MGDAQSIQSIDARPGAKVPHRLPAQKNKNKKKKKKETGGSHIFIGAEGVKTFVVLQFVPFGINIGRDMEKV</sequence>
<evidence type="ECO:0000256" key="1">
    <source>
        <dbReference type="SAM" id="MobiDB-lite"/>
    </source>
</evidence>
<keyword evidence="3" id="KW-1185">Reference proteome</keyword>
<reference evidence="3" key="1">
    <citation type="journal article" date="2017" name="Cell">
        <title>Insights into land plant evolution garnered from the Marchantia polymorpha genome.</title>
        <authorList>
            <person name="Bowman J.L."/>
            <person name="Kohchi T."/>
            <person name="Yamato K.T."/>
            <person name="Jenkins J."/>
            <person name="Shu S."/>
            <person name="Ishizaki K."/>
            <person name="Yamaoka S."/>
            <person name="Nishihama R."/>
            <person name="Nakamura Y."/>
            <person name="Berger F."/>
            <person name="Adam C."/>
            <person name="Aki S.S."/>
            <person name="Althoff F."/>
            <person name="Araki T."/>
            <person name="Arteaga-Vazquez M.A."/>
            <person name="Balasubrmanian S."/>
            <person name="Barry K."/>
            <person name="Bauer D."/>
            <person name="Boehm C.R."/>
            <person name="Briginshaw L."/>
            <person name="Caballero-Perez J."/>
            <person name="Catarino B."/>
            <person name="Chen F."/>
            <person name="Chiyoda S."/>
            <person name="Chovatia M."/>
            <person name="Davies K.M."/>
            <person name="Delmans M."/>
            <person name="Demura T."/>
            <person name="Dierschke T."/>
            <person name="Dolan L."/>
            <person name="Dorantes-Acosta A.E."/>
            <person name="Eklund D.M."/>
            <person name="Florent S.N."/>
            <person name="Flores-Sandoval E."/>
            <person name="Fujiyama A."/>
            <person name="Fukuzawa H."/>
            <person name="Galik B."/>
            <person name="Grimanelli D."/>
            <person name="Grimwood J."/>
            <person name="Grossniklaus U."/>
            <person name="Hamada T."/>
            <person name="Haseloff J."/>
            <person name="Hetherington A.J."/>
            <person name="Higo A."/>
            <person name="Hirakawa Y."/>
            <person name="Hundley H.N."/>
            <person name="Ikeda Y."/>
            <person name="Inoue K."/>
            <person name="Inoue S.I."/>
            <person name="Ishida S."/>
            <person name="Jia Q."/>
            <person name="Kakita M."/>
            <person name="Kanazawa T."/>
            <person name="Kawai Y."/>
            <person name="Kawashima T."/>
            <person name="Kennedy M."/>
            <person name="Kinose K."/>
            <person name="Kinoshita T."/>
            <person name="Kohara Y."/>
            <person name="Koide E."/>
            <person name="Komatsu K."/>
            <person name="Kopischke S."/>
            <person name="Kubo M."/>
            <person name="Kyozuka J."/>
            <person name="Lagercrantz U."/>
            <person name="Lin S.S."/>
            <person name="Lindquist E."/>
            <person name="Lipzen A.M."/>
            <person name="Lu C.W."/>
            <person name="De Luna E."/>
            <person name="Martienssen R.A."/>
            <person name="Minamino N."/>
            <person name="Mizutani M."/>
            <person name="Mizutani M."/>
            <person name="Mochizuki N."/>
            <person name="Monte I."/>
            <person name="Mosher R."/>
            <person name="Nagasaki H."/>
            <person name="Nakagami H."/>
            <person name="Naramoto S."/>
            <person name="Nishitani K."/>
            <person name="Ohtani M."/>
            <person name="Okamoto T."/>
            <person name="Okumura M."/>
            <person name="Phillips J."/>
            <person name="Pollak B."/>
            <person name="Reinders A."/>
            <person name="Rovekamp M."/>
            <person name="Sano R."/>
            <person name="Sawa S."/>
            <person name="Schmid M.W."/>
            <person name="Shirakawa M."/>
            <person name="Solano R."/>
            <person name="Spunde A."/>
            <person name="Suetsugu N."/>
            <person name="Sugano S."/>
            <person name="Sugiyama A."/>
            <person name="Sun R."/>
            <person name="Suzuki Y."/>
            <person name="Takenaka M."/>
            <person name="Takezawa D."/>
            <person name="Tomogane H."/>
            <person name="Tsuzuki M."/>
            <person name="Ueda T."/>
            <person name="Umeda M."/>
            <person name="Ward J.M."/>
            <person name="Watanabe Y."/>
            <person name="Yazaki K."/>
            <person name="Yokoyama R."/>
            <person name="Yoshitake Y."/>
            <person name="Yotsui I."/>
            <person name="Zachgo S."/>
            <person name="Schmutz J."/>
        </authorList>
    </citation>
    <scope>NUCLEOTIDE SEQUENCE [LARGE SCALE GENOMIC DNA]</scope>
    <source>
        <strain evidence="3">Tak-1</strain>
    </source>
</reference>
<name>A0A2R6X9W0_MARPO</name>
<proteinExistence type="predicted"/>
<gene>
    <name evidence="2" type="ORF">MARPO_0027s0019</name>
</gene>
<dbReference type="Proteomes" id="UP000244005">
    <property type="component" value="Unassembled WGS sequence"/>
</dbReference>
<dbReference type="AlphaFoldDB" id="A0A2R6X9W0"/>
<protein>
    <submittedName>
        <fullName evidence="2">Uncharacterized protein</fullName>
    </submittedName>
</protein>
<evidence type="ECO:0000313" key="3">
    <source>
        <dbReference type="Proteomes" id="UP000244005"/>
    </source>
</evidence>
<evidence type="ECO:0000313" key="2">
    <source>
        <dbReference type="EMBL" id="PTQ42886.1"/>
    </source>
</evidence>
<dbReference type="EMBL" id="KZ772699">
    <property type="protein sequence ID" value="PTQ42886.1"/>
    <property type="molecule type" value="Genomic_DNA"/>
</dbReference>
<organism evidence="2 3">
    <name type="scientific">Marchantia polymorpha</name>
    <name type="common">Common liverwort</name>
    <name type="synonym">Marchantia aquatica</name>
    <dbReference type="NCBI Taxonomy" id="3197"/>
    <lineage>
        <taxon>Eukaryota</taxon>
        <taxon>Viridiplantae</taxon>
        <taxon>Streptophyta</taxon>
        <taxon>Embryophyta</taxon>
        <taxon>Marchantiophyta</taxon>
        <taxon>Marchantiopsida</taxon>
        <taxon>Marchantiidae</taxon>
        <taxon>Marchantiales</taxon>
        <taxon>Marchantiaceae</taxon>
        <taxon>Marchantia</taxon>
    </lineage>
</organism>
<feature type="region of interest" description="Disordered" evidence="1">
    <location>
        <begin position="1"/>
        <end position="39"/>
    </location>
</feature>
<accession>A0A2R6X9W0</accession>